<reference evidence="1 2" key="1">
    <citation type="submission" date="2019-06" db="EMBL/GenBank/DDBJ databases">
        <title>Genome of Methylobacterium sp. 17Sr1-39.</title>
        <authorList>
            <person name="Seo T."/>
        </authorList>
    </citation>
    <scope>NUCLEOTIDE SEQUENCE [LARGE SCALE GENOMIC DNA]</scope>
    <source>
        <strain evidence="1 2">17Sr1-39</strain>
    </source>
</reference>
<comment type="caution">
    <text evidence="1">The sequence shown here is derived from an EMBL/GenBank/DDBJ whole genome shotgun (WGS) entry which is preliminary data.</text>
</comment>
<keyword evidence="2" id="KW-1185">Reference proteome</keyword>
<name>A0A5C4LAN5_9HYPH</name>
<dbReference type="OrthoDB" id="9945352at2"/>
<organism evidence="1 2">
    <name type="scientific">Methylobacterium terricola</name>
    <dbReference type="NCBI Taxonomy" id="2583531"/>
    <lineage>
        <taxon>Bacteria</taxon>
        <taxon>Pseudomonadati</taxon>
        <taxon>Pseudomonadota</taxon>
        <taxon>Alphaproteobacteria</taxon>
        <taxon>Hyphomicrobiales</taxon>
        <taxon>Methylobacteriaceae</taxon>
        <taxon>Methylobacterium</taxon>
    </lineage>
</organism>
<accession>A0A5C4LAN5</accession>
<sequence length="67" mass="7687">MRAIQATTTRIPVTAHVRGHNERREEASLLSEREIKAIQRSRHRTKELARAYSVSTETMSLIRSGKL</sequence>
<dbReference type="RefSeq" id="WP_139038701.1">
    <property type="nucleotide sequence ID" value="NZ_VDDA01000017.1"/>
</dbReference>
<evidence type="ECO:0000313" key="1">
    <source>
        <dbReference type="EMBL" id="TNC09329.1"/>
    </source>
</evidence>
<gene>
    <name evidence="1" type="ORF">FF100_26135</name>
</gene>
<evidence type="ECO:0000313" key="2">
    <source>
        <dbReference type="Proteomes" id="UP000305267"/>
    </source>
</evidence>
<dbReference type="AlphaFoldDB" id="A0A5C4LAN5"/>
<dbReference type="EMBL" id="VDDA01000017">
    <property type="protein sequence ID" value="TNC09329.1"/>
    <property type="molecule type" value="Genomic_DNA"/>
</dbReference>
<protein>
    <submittedName>
        <fullName evidence="1">Uncharacterized protein</fullName>
    </submittedName>
</protein>
<dbReference type="Proteomes" id="UP000305267">
    <property type="component" value="Unassembled WGS sequence"/>
</dbReference>
<proteinExistence type="predicted"/>